<dbReference type="SMART" id="SM00355">
    <property type="entry name" value="ZnF_C2H2"/>
    <property type="match status" value="2"/>
</dbReference>
<dbReference type="GeneID" id="96902045"/>
<dbReference type="InParanoid" id="G0VA01"/>
<dbReference type="Gene3D" id="3.30.160.60">
    <property type="entry name" value="Classic Zinc Finger"/>
    <property type="match status" value="1"/>
</dbReference>
<keyword evidence="1" id="KW-0863">Zinc-finger</keyword>
<sequence>MSQFPFSFGNQEMFSPLDEYLIDTVSEKLDQLDEDLIYLRDCQKKSNTHPFQEQDDDMYQRCARVLDDYNKERSDLPYDYEDSSMDDHGYRLPCNYEDKFNLSYNNEDNSNGSFEYNLSYGNEPTSSPKERYIDPHLLTLPIVDRLNLEENADVKYPMNEPFVDSEFSLIGEANSTEAIATTGTIENTGITEAIGSTEPTQAAQPTEALRINPEFPCPHCQKTYRTEAQQKKHLKDVHVERKHMCLFCSRWFKRKDHMIKHQEGGSPCKGANQKS</sequence>
<organism evidence="3 4">
    <name type="scientific">Naumovozyma castellii</name>
    <name type="common">Yeast</name>
    <name type="synonym">Saccharomyces castellii</name>
    <dbReference type="NCBI Taxonomy" id="27288"/>
    <lineage>
        <taxon>Eukaryota</taxon>
        <taxon>Fungi</taxon>
        <taxon>Dikarya</taxon>
        <taxon>Ascomycota</taxon>
        <taxon>Saccharomycotina</taxon>
        <taxon>Saccharomycetes</taxon>
        <taxon>Saccharomycetales</taxon>
        <taxon>Saccharomycetaceae</taxon>
        <taxon>Naumovozyma</taxon>
    </lineage>
</organism>
<evidence type="ECO:0000313" key="4">
    <source>
        <dbReference type="Proteomes" id="UP000001640"/>
    </source>
</evidence>
<gene>
    <name evidence="3" type="primary">NCAS0B04020</name>
    <name evidence="3" type="ordered locus">NCAS_0B04020</name>
</gene>
<dbReference type="OrthoDB" id="2687452at2759"/>
<keyword evidence="1" id="KW-0862">Zinc</keyword>
<evidence type="ECO:0000259" key="2">
    <source>
        <dbReference type="PROSITE" id="PS50157"/>
    </source>
</evidence>
<dbReference type="PROSITE" id="PS50157">
    <property type="entry name" value="ZINC_FINGER_C2H2_2"/>
    <property type="match status" value="1"/>
</dbReference>
<accession>G0VA01</accession>
<feature type="domain" description="C2H2-type" evidence="2">
    <location>
        <begin position="215"/>
        <end position="243"/>
    </location>
</feature>
<reference evidence="3 4" key="1">
    <citation type="journal article" date="2011" name="Proc. Natl. Acad. Sci. U.S.A.">
        <title>Evolutionary erosion of yeast sex chromosomes by mating-type switching accidents.</title>
        <authorList>
            <person name="Gordon J.L."/>
            <person name="Armisen D."/>
            <person name="Proux-Wera E."/>
            <person name="Oheigeartaigh S.S."/>
            <person name="Byrne K.P."/>
            <person name="Wolfe K.H."/>
        </authorList>
    </citation>
    <scope>NUCLEOTIDE SEQUENCE [LARGE SCALE GENOMIC DNA]</scope>
    <source>
        <strain evidence="4">ATCC 76901 / BCRC 22586 / CBS 4309 / NBRC 1992 / NRRL Y-12630</strain>
    </source>
</reference>
<dbReference type="SUPFAM" id="SSF57667">
    <property type="entry name" value="beta-beta-alpha zinc fingers"/>
    <property type="match status" value="1"/>
</dbReference>
<dbReference type="HOGENOM" id="CLU_1012246_0_0_1"/>
<dbReference type="AlphaFoldDB" id="G0VA01"/>
<keyword evidence="4" id="KW-1185">Reference proteome</keyword>
<name>G0VA01_NAUCA</name>
<dbReference type="EMBL" id="HE576753">
    <property type="protein sequence ID" value="CCC68486.1"/>
    <property type="molecule type" value="Genomic_DNA"/>
</dbReference>
<protein>
    <recommendedName>
        <fullName evidence="2">C2H2-type domain-containing protein</fullName>
    </recommendedName>
</protein>
<reference key="2">
    <citation type="submission" date="2011-08" db="EMBL/GenBank/DDBJ databases">
        <title>Genome sequence of Naumovozyma castellii.</title>
        <authorList>
            <person name="Gordon J.L."/>
            <person name="Armisen D."/>
            <person name="Proux-Wera E."/>
            <person name="OhEigeartaigh S.S."/>
            <person name="Byrne K.P."/>
            <person name="Wolfe K.H."/>
        </authorList>
    </citation>
    <scope>NUCLEOTIDE SEQUENCE</scope>
    <source>
        <strain>Type strain:CBS 4309</strain>
    </source>
</reference>
<dbReference type="InterPro" id="IPR036236">
    <property type="entry name" value="Znf_C2H2_sf"/>
</dbReference>
<dbReference type="Proteomes" id="UP000001640">
    <property type="component" value="Chromosome 2"/>
</dbReference>
<dbReference type="InterPro" id="IPR013087">
    <property type="entry name" value="Znf_C2H2_type"/>
</dbReference>
<dbReference type="KEGG" id="ncs:NCAS_0B04020"/>
<evidence type="ECO:0000256" key="1">
    <source>
        <dbReference type="PROSITE-ProRule" id="PRU00042"/>
    </source>
</evidence>
<proteinExistence type="predicted"/>
<dbReference type="RefSeq" id="XP_003674859.1">
    <property type="nucleotide sequence ID" value="XM_003674811.1"/>
</dbReference>
<dbReference type="GO" id="GO:0008270">
    <property type="term" value="F:zinc ion binding"/>
    <property type="evidence" value="ECO:0007669"/>
    <property type="project" value="UniProtKB-KW"/>
</dbReference>
<dbReference type="PROSITE" id="PS00028">
    <property type="entry name" value="ZINC_FINGER_C2H2_1"/>
    <property type="match status" value="1"/>
</dbReference>
<keyword evidence="1" id="KW-0479">Metal-binding</keyword>
<evidence type="ECO:0000313" key="3">
    <source>
        <dbReference type="EMBL" id="CCC68486.1"/>
    </source>
</evidence>